<dbReference type="EMBL" id="ACDP02000023">
    <property type="protein sequence ID" value="EEO27623.2"/>
    <property type="molecule type" value="Genomic_DNA"/>
</dbReference>
<keyword evidence="5" id="KW-1185">Reference proteome</keyword>
<dbReference type="InterPro" id="IPR011010">
    <property type="entry name" value="DNA_brk_join_enz"/>
</dbReference>
<dbReference type="InterPro" id="IPR002104">
    <property type="entry name" value="Integrase_catalytic"/>
</dbReference>
<feature type="domain" description="Tyr recombinase" evidence="3">
    <location>
        <begin position="167"/>
        <end position="336"/>
    </location>
</feature>
<dbReference type="GO" id="GO:0003677">
    <property type="term" value="F:DNA binding"/>
    <property type="evidence" value="ECO:0007669"/>
    <property type="project" value="InterPro"/>
</dbReference>
<protein>
    <recommendedName>
        <fullName evidence="3">Tyr recombinase domain-containing protein</fullName>
    </recommendedName>
</protein>
<dbReference type="Proteomes" id="UP000003973">
    <property type="component" value="Unassembled WGS sequence"/>
</dbReference>
<comment type="caution">
    <text evidence="4">The sequence shown here is derived from an EMBL/GenBank/DDBJ whole genome shotgun (WGS) entry which is preliminary data.</text>
</comment>
<dbReference type="PANTHER" id="PTHR30349">
    <property type="entry name" value="PHAGE INTEGRASE-RELATED"/>
    <property type="match status" value="1"/>
</dbReference>
<dbReference type="HOGENOM" id="CLU_027562_32_0_4"/>
<accession>C3X337</accession>
<dbReference type="eggNOG" id="COG0582">
    <property type="taxonomic scope" value="Bacteria"/>
</dbReference>
<sequence length="336" mass="39481">MASITKRGDSWFVQIRRKGHKSISRSFKKKTQAQIWARNIESEIDARKYEDTRTLSDYKFAELIDRYNNEIGSIKPFGRNKVDVISRLRKMLGHVYMDELTESQIMDFVKIRMGNGAGGVTISIDLSYMSSIFRAAKQLWKIPVSIDVLLSVRANLKYMGIKTRSKERERRPTVEELNLLDQYFRSRPFMKTPMADIIQFAIISAMRDSEITRITWSDLNIHDKTIIIRDRKHPKEKDGNDQEVPLLGKAFDIVMRQPRTSERIFSHQPHTISTLFTRACKFLQIDDLRFHDLRHEGISRLFEQGYTIEQVMLVSGHRDPKQLFRYVQLKAKDLHR</sequence>
<evidence type="ECO:0000256" key="2">
    <source>
        <dbReference type="ARBA" id="ARBA00023172"/>
    </source>
</evidence>
<gene>
    <name evidence="4" type="ORF">OFAG_00776</name>
</gene>
<dbReference type="GO" id="GO:0015074">
    <property type="term" value="P:DNA integration"/>
    <property type="evidence" value="ECO:0007669"/>
    <property type="project" value="UniProtKB-KW"/>
</dbReference>
<evidence type="ECO:0000259" key="3">
    <source>
        <dbReference type="PROSITE" id="PS51898"/>
    </source>
</evidence>
<keyword evidence="2" id="KW-0233">DNA recombination</keyword>
<reference evidence="4" key="1">
    <citation type="submission" date="2011-10" db="EMBL/GenBank/DDBJ databases">
        <title>The Genome Sequence of Oxalobacter formigenes HOxBLS.</title>
        <authorList>
            <consortium name="The Broad Institute Genome Sequencing Platform"/>
            <person name="Earl A."/>
            <person name="Ward D."/>
            <person name="Feldgarden M."/>
            <person name="Gevers D."/>
            <person name="Allison M.J."/>
            <person name="Humphrey S."/>
            <person name="Young S.K."/>
            <person name="Zeng Q."/>
            <person name="Gargeya S."/>
            <person name="Fitzgerald M."/>
            <person name="Haas B."/>
            <person name="Abouelleil A."/>
            <person name="Alvarado L."/>
            <person name="Arachchi H.M."/>
            <person name="Berlin A."/>
            <person name="Brown A."/>
            <person name="Chapman S.B."/>
            <person name="Chen Z."/>
            <person name="Dunbar C."/>
            <person name="Freedman E."/>
            <person name="Gearin G."/>
            <person name="Goldberg J."/>
            <person name="Griggs A."/>
            <person name="Gujja S."/>
            <person name="Heiman D."/>
            <person name="Howarth C."/>
            <person name="Larson L."/>
            <person name="Lui A."/>
            <person name="MacDonald P.J.P."/>
            <person name="Montmayeur A."/>
            <person name="Murphy C."/>
            <person name="Neiman D."/>
            <person name="Pearson M."/>
            <person name="Priest M."/>
            <person name="Roberts A."/>
            <person name="Saif S."/>
            <person name="Shea T."/>
            <person name="Shenoy N."/>
            <person name="Sisk P."/>
            <person name="Stolte C."/>
            <person name="Sykes S."/>
            <person name="Wortman J."/>
            <person name="Nusbaum C."/>
            <person name="Birren B."/>
        </authorList>
    </citation>
    <scope>NUCLEOTIDE SEQUENCE [LARGE SCALE GENOMIC DNA]</scope>
    <source>
        <strain evidence="4">HOxBLS</strain>
    </source>
</reference>
<name>C3X337_9BURK</name>
<dbReference type="PANTHER" id="PTHR30349:SF94">
    <property type="entry name" value="INTEGRASE_RECOMBINASE HI_1414-RELATED"/>
    <property type="match status" value="1"/>
</dbReference>
<evidence type="ECO:0000313" key="5">
    <source>
        <dbReference type="Proteomes" id="UP000003973"/>
    </source>
</evidence>
<dbReference type="InterPro" id="IPR013762">
    <property type="entry name" value="Integrase-like_cat_sf"/>
</dbReference>
<dbReference type="PROSITE" id="PS51898">
    <property type="entry name" value="TYR_RECOMBINASE"/>
    <property type="match status" value="1"/>
</dbReference>
<evidence type="ECO:0000256" key="1">
    <source>
        <dbReference type="ARBA" id="ARBA00022908"/>
    </source>
</evidence>
<dbReference type="Gene3D" id="1.10.443.10">
    <property type="entry name" value="Intergrase catalytic core"/>
    <property type="match status" value="1"/>
</dbReference>
<dbReference type="Pfam" id="PF00589">
    <property type="entry name" value="Phage_integrase"/>
    <property type="match status" value="1"/>
</dbReference>
<evidence type="ECO:0000313" key="4">
    <source>
        <dbReference type="EMBL" id="EEO27623.2"/>
    </source>
</evidence>
<dbReference type="InterPro" id="IPR050090">
    <property type="entry name" value="Tyrosine_recombinase_XerCD"/>
</dbReference>
<dbReference type="RefSeq" id="WP_020995128.1">
    <property type="nucleotide sequence ID" value="NZ_KI392031.1"/>
</dbReference>
<dbReference type="GO" id="GO:0006310">
    <property type="term" value="P:DNA recombination"/>
    <property type="evidence" value="ECO:0007669"/>
    <property type="project" value="UniProtKB-KW"/>
</dbReference>
<dbReference type="SUPFAM" id="SSF56349">
    <property type="entry name" value="DNA breaking-rejoining enzymes"/>
    <property type="match status" value="1"/>
</dbReference>
<keyword evidence="1" id="KW-0229">DNA integration</keyword>
<dbReference type="AlphaFoldDB" id="C3X337"/>
<proteinExistence type="predicted"/>
<dbReference type="CDD" id="cd00796">
    <property type="entry name" value="INT_Rci_Hp1_C"/>
    <property type="match status" value="1"/>
</dbReference>
<organism evidence="4 5">
    <name type="scientific">Oxalobacter paraformigenes</name>
    <dbReference type="NCBI Taxonomy" id="556268"/>
    <lineage>
        <taxon>Bacteria</taxon>
        <taxon>Pseudomonadati</taxon>
        <taxon>Pseudomonadota</taxon>
        <taxon>Betaproteobacteria</taxon>
        <taxon>Burkholderiales</taxon>
        <taxon>Oxalobacteraceae</taxon>
        <taxon>Oxalobacter</taxon>
    </lineage>
</organism>